<gene>
    <name evidence="12" type="primary">ribE</name>
    <name evidence="13" type="ORF">FCV11_08145</name>
    <name evidence="12" type="ORF">FCV13_10385</name>
    <name evidence="14" type="ORF">FDF67_08905</name>
</gene>
<evidence type="ECO:0000313" key="12">
    <source>
        <dbReference type="EMBL" id="NFD88405.1"/>
    </source>
</evidence>
<evidence type="ECO:0000256" key="2">
    <source>
        <dbReference type="ARBA" id="ARBA00002803"/>
    </source>
</evidence>
<dbReference type="NCBIfam" id="NF006767">
    <property type="entry name" value="PRK09289.1"/>
    <property type="match status" value="1"/>
</dbReference>
<dbReference type="NCBIfam" id="NF009566">
    <property type="entry name" value="PRK13020.1"/>
    <property type="match status" value="1"/>
</dbReference>
<dbReference type="Pfam" id="PF00677">
    <property type="entry name" value="Lum_binding"/>
    <property type="match status" value="2"/>
</dbReference>
<organism evidence="12">
    <name type="scientific">Clostridium botulinum</name>
    <dbReference type="NCBI Taxonomy" id="1491"/>
    <lineage>
        <taxon>Bacteria</taxon>
        <taxon>Bacillati</taxon>
        <taxon>Bacillota</taxon>
        <taxon>Clostridia</taxon>
        <taxon>Eubacteriales</taxon>
        <taxon>Clostridiaceae</taxon>
        <taxon>Clostridium</taxon>
    </lineage>
</organism>
<evidence type="ECO:0000256" key="4">
    <source>
        <dbReference type="ARBA" id="ARBA00012827"/>
    </source>
</evidence>
<evidence type="ECO:0000256" key="3">
    <source>
        <dbReference type="ARBA" id="ARBA00004887"/>
    </source>
</evidence>
<dbReference type="InterPro" id="IPR001783">
    <property type="entry name" value="Lumazine-bd"/>
</dbReference>
<evidence type="ECO:0000313" key="14">
    <source>
        <dbReference type="EMBL" id="NFU60310.1"/>
    </source>
</evidence>
<dbReference type="EC" id="2.5.1.9" evidence="4 9"/>
<dbReference type="EMBL" id="SXDK01000012">
    <property type="protein sequence ID" value="NFU60310.1"/>
    <property type="molecule type" value="Genomic_DNA"/>
</dbReference>
<comment type="function">
    <text evidence="2">Catalyzes the dismutation of two molecules of 6,7-dimethyl-8-ribityllumazine, resulting in the formation of riboflavin and 5-amino-6-(D-ribitylamino)uracil.</text>
</comment>
<comment type="pathway">
    <text evidence="3">Cofactor biosynthesis; riboflavin biosynthesis; riboflavin from 2-hydroxy-3-oxobutyl phosphate and 5-amino-6-(D-ribitylamino)uracil: step 2/2.</text>
</comment>
<dbReference type="NCBIfam" id="TIGR00187">
    <property type="entry name" value="ribE"/>
    <property type="match status" value="1"/>
</dbReference>
<evidence type="ECO:0000256" key="6">
    <source>
        <dbReference type="ARBA" id="ARBA00022619"/>
    </source>
</evidence>
<feature type="domain" description="Lumazine-binding" evidence="11">
    <location>
        <begin position="1"/>
        <end position="96"/>
    </location>
</feature>
<dbReference type="AlphaFoldDB" id="A0A6G4DBT7"/>
<dbReference type="InterPro" id="IPR017938">
    <property type="entry name" value="Riboflavin_synthase-like_b-brl"/>
</dbReference>
<evidence type="ECO:0000256" key="8">
    <source>
        <dbReference type="ARBA" id="ARBA00022737"/>
    </source>
</evidence>
<dbReference type="Gene3D" id="2.40.30.20">
    <property type="match status" value="2"/>
</dbReference>
<feature type="repeat" description="Lumazine-binding" evidence="10">
    <location>
        <begin position="97"/>
        <end position="193"/>
    </location>
</feature>
<dbReference type="CDD" id="cd00402">
    <property type="entry name" value="Riboflavin_synthase_like"/>
    <property type="match status" value="1"/>
</dbReference>
<dbReference type="PANTHER" id="PTHR21098">
    <property type="entry name" value="RIBOFLAVIN SYNTHASE ALPHA CHAIN"/>
    <property type="match status" value="1"/>
</dbReference>
<evidence type="ECO:0000256" key="7">
    <source>
        <dbReference type="ARBA" id="ARBA00022679"/>
    </source>
</evidence>
<evidence type="ECO:0000256" key="1">
    <source>
        <dbReference type="ARBA" id="ARBA00000968"/>
    </source>
</evidence>
<dbReference type="GO" id="GO:0009231">
    <property type="term" value="P:riboflavin biosynthetic process"/>
    <property type="evidence" value="ECO:0007669"/>
    <property type="project" value="UniProtKB-KW"/>
</dbReference>
<evidence type="ECO:0000256" key="5">
    <source>
        <dbReference type="ARBA" id="ARBA00013950"/>
    </source>
</evidence>
<dbReference type="SUPFAM" id="SSF63380">
    <property type="entry name" value="Riboflavin synthase domain-like"/>
    <property type="match status" value="2"/>
</dbReference>
<dbReference type="GO" id="GO:0004746">
    <property type="term" value="F:riboflavin synthase activity"/>
    <property type="evidence" value="ECO:0007669"/>
    <property type="project" value="UniProtKB-UniRule"/>
</dbReference>
<dbReference type="PIRSF" id="PIRSF000498">
    <property type="entry name" value="Riboflavin_syn_A"/>
    <property type="match status" value="1"/>
</dbReference>
<protein>
    <recommendedName>
        <fullName evidence="5 9">Riboflavin synthase</fullName>
        <ecNumber evidence="4 9">2.5.1.9</ecNumber>
    </recommendedName>
</protein>
<keyword evidence="7 12" id="KW-0808">Transferase</keyword>
<dbReference type="RefSeq" id="WP_004444400.1">
    <property type="nucleotide sequence ID" value="NZ_CP063816.1"/>
</dbReference>
<comment type="caution">
    <text evidence="12">The sequence shown here is derived from an EMBL/GenBank/DDBJ whole genome shotgun (WGS) entry which is preliminary data.</text>
</comment>
<accession>A0A6G4DBT7</accession>
<dbReference type="EMBL" id="SWNT01000012">
    <property type="protein sequence ID" value="NFF71061.1"/>
    <property type="molecule type" value="Genomic_DNA"/>
</dbReference>
<dbReference type="EMBL" id="SWNS01000015">
    <property type="protein sequence ID" value="NFD88405.1"/>
    <property type="molecule type" value="Genomic_DNA"/>
</dbReference>
<dbReference type="Proteomes" id="UP000481363">
    <property type="component" value="Unassembled WGS sequence"/>
</dbReference>
<dbReference type="InterPro" id="IPR026017">
    <property type="entry name" value="Lumazine-bd_dom"/>
</dbReference>
<evidence type="ECO:0000256" key="10">
    <source>
        <dbReference type="PROSITE-ProRule" id="PRU00524"/>
    </source>
</evidence>
<evidence type="ECO:0000313" key="13">
    <source>
        <dbReference type="EMBL" id="NFF71061.1"/>
    </source>
</evidence>
<dbReference type="FunFam" id="2.40.30.20:FF:000004">
    <property type="entry name" value="Riboflavin synthase, alpha subunit"/>
    <property type="match status" value="1"/>
</dbReference>
<evidence type="ECO:0000259" key="11">
    <source>
        <dbReference type="PROSITE" id="PS51177"/>
    </source>
</evidence>
<dbReference type="InterPro" id="IPR023366">
    <property type="entry name" value="ATP_synth_asu-like_sf"/>
</dbReference>
<keyword evidence="8" id="KW-0677">Repeat</keyword>
<dbReference type="Proteomes" id="UP000785180">
    <property type="component" value="Unassembled WGS sequence"/>
</dbReference>
<dbReference type="PANTHER" id="PTHR21098:SF12">
    <property type="entry name" value="RIBOFLAVIN SYNTHASE"/>
    <property type="match status" value="1"/>
</dbReference>
<dbReference type="FunFam" id="2.40.30.20:FF:000014">
    <property type="entry name" value="Riboflavin synthase, alpha subunit"/>
    <property type="match status" value="1"/>
</dbReference>
<name>A0A6G4DBT7_CLOBO</name>
<keyword evidence="6" id="KW-0686">Riboflavin biosynthesis</keyword>
<proteinExistence type="predicted"/>
<feature type="domain" description="Lumazine-binding" evidence="11">
    <location>
        <begin position="97"/>
        <end position="193"/>
    </location>
</feature>
<dbReference type="PROSITE" id="PS51177">
    <property type="entry name" value="LUMAZINE_BIND"/>
    <property type="match status" value="2"/>
</dbReference>
<comment type="catalytic activity">
    <reaction evidence="1">
        <text>2 6,7-dimethyl-8-(1-D-ribityl)lumazine + H(+) = 5-amino-6-(D-ribitylamino)uracil + riboflavin</text>
        <dbReference type="Rhea" id="RHEA:20772"/>
        <dbReference type="ChEBI" id="CHEBI:15378"/>
        <dbReference type="ChEBI" id="CHEBI:15934"/>
        <dbReference type="ChEBI" id="CHEBI:57986"/>
        <dbReference type="ChEBI" id="CHEBI:58201"/>
        <dbReference type="EC" id="2.5.1.9"/>
    </reaction>
</comment>
<evidence type="ECO:0000256" key="9">
    <source>
        <dbReference type="NCBIfam" id="TIGR00187"/>
    </source>
</evidence>
<reference evidence="12 15" key="1">
    <citation type="submission" date="2019-04" db="EMBL/GenBank/DDBJ databases">
        <title>Genome sequencing of Clostridium botulinum Groups I-IV and Clostridium butyricum.</title>
        <authorList>
            <person name="Brunt J."/>
            <person name="Van Vliet A.H.M."/>
            <person name="Stringer S.C."/>
            <person name="Carter A.T."/>
            <person name="Peck M.W."/>
        </authorList>
    </citation>
    <scope>NUCLEOTIDE SEQUENCE</scope>
    <source>
        <strain evidence="14">7221C</strain>
        <strain evidence="12">Colworth BL165</strain>
        <strain evidence="13 15">IFR 18/049</strain>
    </source>
</reference>
<evidence type="ECO:0000313" key="15">
    <source>
        <dbReference type="Proteomes" id="UP000481363"/>
    </source>
</evidence>
<sequence>MFTGIVEEIGTINIISMTKDFAKITIDAKEILKDVSLGDSISTNGVCLTVTEYNRNNFTVDVMGETIRRSNLSSLKRGDKVNLERALALGGRFGGHIVSGHIDGVGTIKNFKHEANAIWITIEASEEILKNIVFKGSIAIDGVSLTVAYVDREVFKVCIIPHTQSETTLTSKKTGDKVNLECDVIAKYVEKLLQVKNNETKKKSIDINFLKENGFY</sequence>
<feature type="repeat" description="Lumazine-binding" evidence="10">
    <location>
        <begin position="1"/>
        <end position="96"/>
    </location>
</feature>